<keyword evidence="1" id="KW-0472">Membrane</keyword>
<evidence type="ECO:0000313" key="2">
    <source>
        <dbReference type="EMBL" id="MFD2097702.1"/>
    </source>
</evidence>
<dbReference type="Proteomes" id="UP001597380">
    <property type="component" value="Unassembled WGS sequence"/>
</dbReference>
<comment type="caution">
    <text evidence="2">The sequence shown here is derived from an EMBL/GenBank/DDBJ whole genome shotgun (WGS) entry which is preliminary data.</text>
</comment>
<accession>A0ABW4XQ84</accession>
<feature type="transmembrane region" description="Helical" evidence="1">
    <location>
        <begin position="7"/>
        <end position="29"/>
    </location>
</feature>
<dbReference type="RefSeq" id="WP_345341894.1">
    <property type="nucleotide sequence ID" value="NZ_BAABLI010000032.1"/>
</dbReference>
<organism evidence="2 3">
    <name type="scientific">Corallincola platygyrae</name>
    <dbReference type="NCBI Taxonomy" id="1193278"/>
    <lineage>
        <taxon>Bacteria</taxon>
        <taxon>Pseudomonadati</taxon>
        <taxon>Pseudomonadota</taxon>
        <taxon>Gammaproteobacteria</taxon>
        <taxon>Alteromonadales</taxon>
        <taxon>Psychromonadaceae</taxon>
        <taxon>Corallincola</taxon>
    </lineage>
</organism>
<keyword evidence="3" id="KW-1185">Reference proteome</keyword>
<keyword evidence="1" id="KW-1133">Transmembrane helix</keyword>
<protein>
    <submittedName>
        <fullName evidence="2">Uncharacterized protein</fullName>
    </submittedName>
</protein>
<dbReference type="EMBL" id="JBHUHT010000028">
    <property type="protein sequence ID" value="MFD2097702.1"/>
    <property type="molecule type" value="Genomic_DNA"/>
</dbReference>
<evidence type="ECO:0000256" key="1">
    <source>
        <dbReference type="SAM" id="Phobius"/>
    </source>
</evidence>
<keyword evidence="1" id="KW-0812">Transmembrane</keyword>
<evidence type="ECO:0000313" key="3">
    <source>
        <dbReference type="Proteomes" id="UP001597380"/>
    </source>
</evidence>
<gene>
    <name evidence="2" type="ORF">ACFSJ3_17060</name>
</gene>
<proteinExistence type="predicted"/>
<name>A0ABW4XQ84_9GAMM</name>
<reference evidence="3" key="1">
    <citation type="journal article" date="2019" name="Int. J. Syst. Evol. Microbiol.">
        <title>The Global Catalogue of Microorganisms (GCM) 10K type strain sequencing project: providing services to taxonomists for standard genome sequencing and annotation.</title>
        <authorList>
            <consortium name="The Broad Institute Genomics Platform"/>
            <consortium name="The Broad Institute Genome Sequencing Center for Infectious Disease"/>
            <person name="Wu L."/>
            <person name="Ma J."/>
        </authorList>
    </citation>
    <scope>NUCLEOTIDE SEQUENCE [LARGE SCALE GENOMIC DNA]</scope>
    <source>
        <strain evidence="3">CGMCC 1.10992</strain>
    </source>
</reference>
<sequence>MYMIKKLIGWGLAYFVMLALALLAVRFYLDYYQSKTLAPHDYKLVKAVSSDLAFIGQGLEVSEADPKWQWLLPDLQSLAQKTADESLFKPDPIASQVKYKRSYRIKQDIGFVFYWLHKGKPVYLFYQFLGDNGFTRVMALNTGDTSLDDLIIATYFTDEKNWPVSNLPWDETYPDDDYYPEALGFIGEEVFRRSDYFNRFPGRIASVMWERLDIRTKPYGICRLHYDNCLPLPGEFEQQLEEALDLTVHTPEKVDKYLASIKVQYGENGKFEKVISLTLFNGDFVYFEDEHGTGRTEMQGEFVLAMPVPSPSLGEGSVAFHIQESEFAQ</sequence>